<name>A0A6G1K9B7_9PLEO</name>
<keyword evidence="4" id="KW-1185">Reference proteome</keyword>
<protein>
    <submittedName>
        <fullName evidence="3">Carbohydrate-binding module family 13 protein</fullName>
    </submittedName>
</protein>
<accession>A0A6G1K9B7</accession>
<organism evidence="3 4">
    <name type="scientific">Pleomassaria siparia CBS 279.74</name>
    <dbReference type="NCBI Taxonomy" id="1314801"/>
    <lineage>
        <taxon>Eukaryota</taxon>
        <taxon>Fungi</taxon>
        <taxon>Dikarya</taxon>
        <taxon>Ascomycota</taxon>
        <taxon>Pezizomycotina</taxon>
        <taxon>Dothideomycetes</taxon>
        <taxon>Pleosporomycetidae</taxon>
        <taxon>Pleosporales</taxon>
        <taxon>Pleomassariaceae</taxon>
        <taxon>Pleomassaria</taxon>
    </lineage>
</organism>
<feature type="domain" description="Ricin B lectin" evidence="2">
    <location>
        <begin position="77"/>
        <end position="149"/>
    </location>
</feature>
<dbReference type="InterPro" id="IPR035992">
    <property type="entry name" value="Ricin_B-like_lectins"/>
</dbReference>
<evidence type="ECO:0000259" key="2">
    <source>
        <dbReference type="Pfam" id="PF00652"/>
    </source>
</evidence>
<dbReference type="AlphaFoldDB" id="A0A6G1K9B7"/>
<keyword evidence="1" id="KW-0732">Signal</keyword>
<evidence type="ECO:0000256" key="1">
    <source>
        <dbReference type="SAM" id="SignalP"/>
    </source>
</evidence>
<sequence>MLTISLLVAVFAATGLAQATIPEGYKAVYMTSLQDVKFVIVPKARTTGNTLVVKTLTSKPDQVWWLKGGNSTIQLADTTLCMDAGAKTNWKDMGAISIKNCTSEVAQQWNVMADGRVALAASSPQECIDLQYLQAKENNPVGLYACAGLGNTGAKDKGINWPLVNATAP</sequence>
<reference evidence="3" key="1">
    <citation type="journal article" date="2020" name="Stud. Mycol.">
        <title>101 Dothideomycetes genomes: a test case for predicting lifestyles and emergence of pathogens.</title>
        <authorList>
            <person name="Haridas S."/>
            <person name="Albert R."/>
            <person name="Binder M."/>
            <person name="Bloem J."/>
            <person name="Labutti K."/>
            <person name="Salamov A."/>
            <person name="Andreopoulos B."/>
            <person name="Baker S."/>
            <person name="Barry K."/>
            <person name="Bills G."/>
            <person name="Bluhm B."/>
            <person name="Cannon C."/>
            <person name="Castanera R."/>
            <person name="Culley D."/>
            <person name="Daum C."/>
            <person name="Ezra D."/>
            <person name="Gonzalez J."/>
            <person name="Henrissat B."/>
            <person name="Kuo A."/>
            <person name="Liang C."/>
            <person name="Lipzen A."/>
            <person name="Lutzoni F."/>
            <person name="Magnuson J."/>
            <person name="Mondo S."/>
            <person name="Nolan M."/>
            <person name="Ohm R."/>
            <person name="Pangilinan J."/>
            <person name="Park H.-J."/>
            <person name="Ramirez L."/>
            <person name="Alfaro M."/>
            <person name="Sun H."/>
            <person name="Tritt A."/>
            <person name="Yoshinaga Y."/>
            <person name="Zwiers L.-H."/>
            <person name="Turgeon B."/>
            <person name="Goodwin S."/>
            <person name="Spatafora J."/>
            <person name="Crous P."/>
            <person name="Grigoriev I."/>
        </authorList>
    </citation>
    <scope>NUCLEOTIDE SEQUENCE</scope>
    <source>
        <strain evidence="3">CBS 279.74</strain>
    </source>
</reference>
<feature type="signal peptide" evidence="1">
    <location>
        <begin position="1"/>
        <end position="19"/>
    </location>
</feature>
<dbReference type="Proteomes" id="UP000799428">
    <property type="component" value="Unassembled WGS sequence"/>
</dbReference>
<dbReference type="OrthoDB" id="6770063at2759"/>
<evidence type="ECO:0000313" key="3">
    <source>
        <dbReference type="EMBL" id="KAF2709404.1"/>
    </source>
</evidence>
<dbReference type="SUPFAM" id="SSF50370">
    <property type="entry name" value="Ricin B-like lectins"/>
    <property type="match status" value="1"/>
</dbReference>
<gene>
    <name evidence="3" type="ORF">K504DRAFT_502131</name>
</gene>
<feature type="chain" id="PRO_5026344060" evidence="1">
    <location>
        <begin position="20"/>
        <end position="169"/>
    </location>
</feature>
<dbReference type="Gene3D" id="2.80.10.50">
    <property type="match status" value="1"/>
</dbReference>
<dbReference type="InterPro" id="IPR000772">
    <property type="entry name" value="Ricin_B_lectin"/>
</dbReference>
<dbReference type="CDD" id="cd00161">
    <property type="entry name" value="beta-trefoil_Ricin-like"/>
    <property type="match status" value="1"/>
</dbReference>
<dbReference type="PROSITE" id="PS50231">
    <property type="entry name" value="RICIN_B_LECTIN"/>
    <property type="match status" value="1"/>
</dbReference>
<evidence type="ECO:0000313" key="4">
    <source>
        <dbReference type="Proteomes" id="UP000799428"/>
    </source>
</evidence>
<dbReference type="EMBL" id="MU005770">
    <property type="protein sequence ID" value="KAF2709404.1"/>
    <property type="molecule type" value="Genomic_DNA"/>
</dbReference>
<proteinExistence type="predicted"/>
<dbReference type="Pfam" id="PF00652">
    <property type="entry name" value="Ricin_B_lectin"/>
    <property type="match status" value="1"/>
</dbReference>